<dbReference type="EMBL" id="KE346374">
    <property type="protein sequence ID" value="KJE97580.1"/>
    <property type="molecule type" value="Genomic_DNA"/>
</dbReference>
<dbReference type="GO" id="GO:0005634">
    <property type="term" value="C:nucleus"/>
    <property type="evidence" value="ECO:0007669"/>
    <property type="project" value="TreeGrafter"/>
</dbReference>
<evidence type="ECO:0000256" key="1">
    <source>
        <dbReference type="SAM" id="MobiDB-lite"/>
    </source>
</evidence>
<feature type="region of interest" description="Disordered" evidence="1">
    <location>
        <begin position="105"/>
        <end position="141"/>
    </location>
</feature>
<dbReference type="InterPro" id="IPR036864">
    <property type="entry name" value="Zn2-C6_fun-type_DNA-bd_sf"/>
</dbReference>
<dbReference type="InterPro" id="IPR001138">
    <property type="entry name" value="Zn2Cys6_DnaBD"/>
</dbReference>
<feature type="domain" description="Zn(2)-C6 fungal-type" evidence="2">
    <location>
        <begin position="146"/>
        <end position="177"/>
    </location>
</feature>
<dbReference type="InParanoid" id="A0A0D2WWZ2"/>
<feature type="region of interest" description="Disordered" evidence="1">
    <location>
        <begin position="1"/>
        <end position="67"/>
    </location>
</feature>
<name>A0A0D2WWZ2_CAPO3</name>
<dbReference type="InterPro" id="IPR053045">
    <property type="entry name" value="Zinc_cluster_trans_reg"/>
</dbReference>
<dbReference type="AlphaFoldDB" id="A0A0D2WWZ2"/>
<dbReference type="OrthoDB" id="2538135at2759"/>
<dbReference type="PROSITE" id="PS00463">
    <property type="entry name" value="ZN2_CY6_FUNGAL_1"/>
    <property type="match status" value="1"/>
</dbReference>
<dbReference type="SUPFAM" id="SSF55785">
    <property type="entry name" value="PYP-like sensor domain (PAS domain)"/>
    <property type="match status" value="1"/>
</dbReference>
<dbReference type="Pfam" id="PF00989">
    <property type="entry name" value="PAS"/>
    <property type="match status" value="1"/>
</dbReference>
<reference evidence="4" key="1">
    <citation type="submission" date="2011-02" db="EMBL/GenBank/DDBJ databases">
        <title>The Genome Sequence of Capsaspora owczarzaki ATCC 30864.</title>
        <authorList>
            <person name="Russ C."/>
            <person name="Cuomo C."/>
            <person name="Burger G."/>
            <person name="Gray M.W."/>
            <person name="Holland P.W.H."/>
            <person name="King N."/>
            <person name="Lang F.B.F."/>
            <person name="Roger A.J."/>
            <person name="Ruiz-Trillo I."/>
            <person name="Young S.K."/>
            <person name="Zeng Q."/>
            <person name="Gargeya S."/>
            <person name="Alvarado L."/>
            <person name="Berlin A."/>
            <person name="Chapman S.B."/>
            <person name="Chen Z."/>
            <person name="Freedman E."/>
            <person name="Gellesch M."/>
            <person name="Goldberg J."/>
            <person name="Griggs A."/>
            <person name="Gujja S."/>
            <person name="Heilman E."/>
            <person name="Heiman D."/>
            <person name="Howarth C."/>
            <person name="Mehta T."/>
            <person name="Neiman D."/>
            <person name="Pearson M."/>
            <person name="Roberts A."/>
            <person name="Saif S."/>
            <person name="Shea T."/>
            <person name="Shenoy N."/>
            <person name="Sisk P."/>
            <person name="Stolte C."/>
            <person name="Sykes S."/>
            <person name="White J."/>
            <person name="Yandava C."/>
            <person name="Haas B."/>
            <person name="Nusbaum C."/>
            <person name="Birren B."/>
        </authorList>
    </citation>
    <scope>NUCLEOTIDE SEQUENCE</scope>
    <source>
        <strain evidence="4">ATCC 30864</strain>
    </source>
</reference>
<protein>
    <recommendedName>
        <fullName evidence="2">Zn(2)-C6 fungal-type domain-containing protein</fullName>
    </recommendedName>
</protein>
<dbReference type="InterPro" id="IPR000014">
    <property type="entry name" value="PAS"/>
</dbReference>
<dbReference type="SMART" id="SM00066">
    <property type="entry name" value="GAL4"/>
    <property type="match status" value="1"/>
</dbReference>
<dbReference type="SUPFAM" id="SSF57701">
    <property type="entry name" value="Zn2/Cys6 DNA-binding domain"/>
    <property type="match status" value="1"/>
</dbReference>
<dbReference type="Gene3D" id="4.10.240.10">
    <property type="entry name" value="Zn(2)-C6 fungal-type DNA-binding domain"/>
    <property type="match status" value="1"/>
</dbReference>
<accession>A0A0D2WWZ2</accession>
<dbReference type="PROSITE" id="PS50048">
    <property type="entry name" value="ZN2_CY6_FUNGAL_2"/>
    <property type="match status" value="1"/>
</dbReference>
<dbReference type="InterPro" id="IPR013767">
    <property type="entry name" value="PAS_fold"/>
</dbReference>
<dbReference type="RefSeq" id="XP_011270819.1">
    <property type="nucleotide sequence ID" value="XM_011272517.1"/>
</dbReference>
<dbReference type="CDD" id="cd00130">
    <property type="entry name" value="PAS"/>
    <property type="match status" value="1"/>
</dbReference>
<proteinExistence type="predicted"/>
<feature type="compositionally biased region" description="Low complexity" evidence="1">
    <location>
        <begin position="15"/>
        <end position="38"/>
    </location>
</feature>
<feature type="compositionally biased region" description="Low complexity" evidence="1">
    <location>
        <begin position="46"/>
        <end position="67"/>
    </location>
</feature>
<gene>
    <name evidence="3" type="ORF">CAOG_009086</name>
</gene>
<dbReference type="Proteomes" id="UP000008743">
    <property type="component" value="Unassembled WGS sequence"/>
</dbReference>
<evidence type="ECO:0000313" key="3">
    <source>
        <dbReference type="EMBL" id="KJE97580.1"/>
    </source>
</evidence>
<dbReference type="STRING" id="595528.A0A0D2WWZ2"/>
<feature type="region of interest" description="Disordered" evidence="1">
    <location>
        <begin position="235"/>
        <end position="255"/>
    </location>
</feature>
<dbReference type="PhylomeDB" id="A0A0D2WWZ2"/>
<evidence type="ECO:0000313" key="4">
    <source>
        <dbReference type="Proteomes" id="UP000008743"/>
    </source>
</evidence>
<dbReference type="GO" id="GO:0000981">
    <property type="term" value="F:DNA-binding transcription factor activity, RNA polymerase II-specific"/>
    <property type="evidence" value="ECO:0007669"/>
    <property type="project" value="InterPro"/>
</dbReference>
<dbReference type="InterPro" id="IPR035965">
    <property type="entry name" value="PAS-like_dom_sf"/>
</dbReference>
<evidence type="ECO:0000259" key="2">
    <source>
        <dbReference type="PROSITE" id="PS50048"/>
    </source>
</evidence>
<dbReference type="eggNOG" id="ENOG502QQGC">
    <property type="taxonomic scope" value="Eukaryota"/>
</dbReference>
<feature type="compositionally biased region" description="Low complexity" evidence="1">
    <location>
        <begin position="243"/>
        <end position="253"/>
    </location>
</feature>
<dbReference type="GO" id="GO:0000977">
    <property type="term" value="F:RNA polymerase II transcription regulatory region sequence-specific DNA binding"/>
    <property type="evidence" value="ECO:0007669"/>
    <property type="project" value="TreeGrafter"/>
</dbReference>
<dbReference type="PANTHER" id="PTHR31986">
    <property type="entry name" value="REGULATOR OF DRUG SENSITIVITY 2"/>
    <property type="match status" value="1"/>
</dbReference>
<dbReference type="CDD" id="cd00067">
    <property type="entry name" value="GAL4"/>
    <property type="match status" value="1"/>
</dbReference>
<keyword evidence="4" id="KW-1185">Reference proteome</keyword>
<dbReference type="Pfam" id="PF00172">
    <property type="entry name" value="Zn_clus"/>
    <property type="match status" value="1"/>
</dbReference>
<dbReference type="PANTHER" id="PTHR31986:SF7">
    <property type="entry name" value="REGULATOR OF DRUG SENSITIVITY 2"/>
    <property type="match status" value="1"/>
</dbReference>
<dbReference type="GO" id="GO:0008270">
    <property type="term" value="F:zinc ion binding"/>
    <property type="evidence" value="ECO:0007669"/>
    <property type="project" value="InterPro"/>
</dbReference>
<organism evidence="3 4">
    <name type="scientific">Capsaspora owczarzaki (strain ATCC 30864)</name>
    <dbReference type="NCBI Taxonomy" id="595528"/>
    <lineage>
        <taxon>Eukaryota</taxon>
        <taxon>Filasterea</taxon>
        <taxon>Capsaspora</taxon>
    </lineage>
</organism>
<sequence>MAYFGHPPSLSVDGQSPPQHPSQQQQQPYALHPQLQHLHQLHHHQQQQQQQAASSSTSTSSSQTPPVLSSAVAAAAAAAAAASASHSASSSSSSGPFDDLAAANAAARSSMQSPGVSGRPADGAAGSGADGTAATGPRKRRRVNRACMYCHKSKVMCDDERPCSRCIKRNIAHLCRDDEFQLEHTQYNDHFSQQGEQRNSIKAQQAAQFLFPEVPVGSIGRADLVDQQQLESESAAPSVFSSAADPTQAAGAAPMDPNGHDQLFASIDLGFASTPKTELLGSADPALVLAASANQSAAAGEARPKIASGSSVRATRSFTAQFRDPFQPGVSPFFGGVLTGTSHDAGLDPAIPQDNNIKAQIASINRVDSQLAVRAPIDAGASAVARNPGKVFNYFNSLTSVRKYICERLTPEQFQAIEDLLEPVRMQIFETLLTLEYKDLVFVEEMFDRKILFYKKYFDDIGTPSCLWRRTGDVALANEAMSELVGRSGKELVSSNFYKLLSNSTLYDYIMQISIPLLSANSARTFIASVVFVRPDNTEILCKASFTVKRDVYELPLCVVGNFLPVNVTETNLLHSIRII</sequence>